<feature type="transmembrane region" description="Helical" evidence="7">
    <location>
        <begin position="89"/>
        <end position="113"/>
    </location>
</feature>
<dbReference type="PANTHER" id="PTHR43652:SF2">
    <property type="entry name" value="BASIC AMINO ACID ANTIPORTER YFCC-RELATED"/>
    <property type="match status" value="1"/>
</dbReference>
<evidence type="ECO:0000256" key="2">
    <source>
        <dbReference type="ARBA" id="ARBA00022448"/>
    </source>
</evidence>
<reference evidence="9 10" key="1">
    <citation type="journal article" date="2019" name="Sci. Rep.">
        <title>Sulfobacillus thermotolerans: new insights into resistance and metabolic capacities of acidophilic chemolithotrophs.</title>
        <authorList>
            <person name="Panyushkina A.E."/>
            <person name="Babenko V.V."/>
            <person name="Nikitina A.S."/>
            <person name="Selezneva O.V."/>
            <person name="Tsaplina I.A."/>
            <person name="Letarova M.A."/>
            <person name="Kostryukova E.S."/>
            <person name="Letarov A.V."/>
        </authorList>
    </citation>
    <scope>NUCLEOTIDE SEQUENCE [LARGE SCALE GENOMIC DNA]</scope>
    <source>
        <strain evidence="9 10">Kr1</strain>
    </source>
</reference>
<proteinExistence type="predicted"/>
<dbReference type="Pfam" id="PF03600">
    <property type="entry name" value="CitMHS"/>
    <property type="match status" value="1"/>
</dbReference>
<dbReference type="InterPro" id="IPR004680">
    <property type="entry name" value="Cit_transptr-like_dom"/>
</dbReference>
<keyword evidence="6 7" id="KW-0472">Membrane</keyword>
<evidence type="ECO:0000256" key="1">
    <source>
        <dbReference type="ARBA" id="ARBA00004141"/>
    </source>
</evidence>
<evidence type="ECO:0000256" key="5">
    <source>
        <dbReference type="ARBA" id="ARBA00022989"/>
    </source>
</evidence>
<evidence type="ECO:0000259" key="8">
    <source>
        <dbReference type="PROSITE" id="PS51202"/>
    </source>
</evidence>
<keyword evidence="3 7" id="KW-0812">Transmembrane</keyword>
<dbReference type="Pfam" id="PF02080">
    <property type="entry name" value="TrkA_C"/>
    <property type="match status" value="2"/>
</dbReference>
<dbReference type="InterPro" id="IPR051679">
    <property type="entry name" value="DASS-Related_Transporters"/>
</dbReference>
<name>A0ABM6RVP1_9FIRM</name>
<feature type="transmembrane region" description="Helical" evidence="7">
    <location>
        <begin position="485"/>
        <end position="511"/>
    </location>
</feature>
<dbReference type="Proteomes" id="UP000325292">
    <property type="component" value="Chromosome"/>
</dbReference>
<feature type="transmembrane region" description="Helical" evidence="7">
    <location>
        <begin position="420"/>
        <end position="439"/>
    </location>
</feature>
<keyword evidence="2" id="KW-0813">Transport</keyword>
<feature type="transmembrane region" description="Helical" evidence="7">
    <location>
        <begin position="563"/>
        <end position="586"/>
    </location>
</feature>
<dbReference type="InterPro" id="IPR036721">
    <property type="entry name" value="RCK_C_sf"/>
</dbReference>
<keyword evidence="4" id="KW-0677">Repeat</keyword>
<sequence length="589" mass="62700">MVLSIFVIAMILLASNRVRIDLIGLIVLLGLGLTGVVPSSQLFDGFSSEAAILIAGMLALGEGLVASGVTEALANFVRKMGQGHERRLAIVLMIVSALPSAFISDVGLVGMFIPVVRSLTRRVQIPASRLLMPLGIAATFGGLLTMVGSAGNIVGNQALVTAGYRPLGIFGITPLGFLLLLSGVAFMTTIGRILLPKTPPSTTMLLDADEGHLRQFVSELKILPDSPLIGKSLDQVHFFSDHGITILRRIHDEQIMTVNGKTILAPNDILLVLGDVDQLLESDSVQWGVGIAGESTTLSLKEHVDVVELLLGHRAPWLGRTVVQLNLRQRYGISVLGIYRDGQLLLQRLATVRLRTGDILLVQGAPESVAALRGLHGLIPLNAPITRRAQPSYRLWLSPAILLGSLLLAAFGVMGLRLAIVLGVALMAGTGILSLSNAYNAIEWRIVVFVAGMIPLGSALISTGITHHMVHALALWKSVALHPVLMIAVLFVIAAILTQVLSNIATVLVMAPVAAELAKTLHLLPYPFVMAVIVAVSVSPLTPLANKVDLLIMGPGGFRYGDFLRLGIPLSLVMGIVTTLLIPIFFPFH</sequence>
<feature type="transmembrane region" description="Helical" evidence="7">
    <location>
        <begin position="134"/>
        <end position="155"/>
    </location>
</feature>
<evidence type="ECO:0000313" key="10">
    <source>
        <dbReference type="Proteomes" id="UP000325292"/>
    </source>
</evidence>
<keyword evidence="10" id="KW-1185">Reference proteome</keyword>
<feature type="domain" description="RCK C-terminal" evidence="8">
    <location>
        <begin position="293"/>
        <end position="378"/>
    </location>
</feature>
<protein>
    <submittedName>
        <fullName evidence="9">Potassium transporter TrkA</fullName>
    </submittedName>
</protein>
<dbReference type="PROSITE" id="PS51202">
    <property type="entry name" value="RCK_C"/>
    <property type="match status" value="2"/>
</dbReference>
<dbReference type="SUPFAM" id="SSF116726">
    <property type="entry name" value="TrkA C-terminal domain-like"/>
    <property type="match status" value="2"/>
</dbReference>
<evidence type="ECO:0000256" key="4">
    <source>
        <dbReference type="ARBA" id="ARBA00022737"/>
    </source>
</evidence>
<evidence type="ECO:0000256" key="7">
    <source>
        <dbReference type="SAM" id="Phobius"/>
    </source>
</evidence>
<feature type="transmembrane region" description="Helical" evidence="7">
    <location>
        <begin position="523"/>
        <end position="543"/>
    </location>
</feature>
<keyword evidence="5 7" id="KW-1133">Transmembrane helix</keyword>
<dbReference type="Gene3D" id="3.30.70.1450">
    <property type="entry name" value="Regulator of K+ conductance, C-terminal domain"/>
    <property type="match status" value="2"/>
</dbReference>
<feature type="transmembrane region" description="Helical" evidence="7">
    <location>
        <begin position="50"/>
        <end position="69"/>
    </location>
</feature>
<feature type="transmembrane region" description="Helical" evidence="7">
    <location>
        <begin position="167"/>
        <end position="195"/>
    </location>
</feature>
<evidence type="ECO:0000256" key="6">
    <source>
        <dbReference type="ARBA" id="ARBA00023136"/>
    </source>
</evidence>
<dbReference type="PANTHER" id="PTHR43652">
    <property type="entry name" value="BASIC AMINO ACID ANTIPORTER YFCC-RELATED"/>
    <property type="match status" value="1"/>
</dbReference>
<organism evidence="9 10">
    <name type="scientific">Sulfobacillus thermotolerans</name>
    <dbReference type="NCBI Taxonomy" id="338644"/>
    <lineage>
        <taxon>Bacteria</taxon>
        <taxon>Bacillati</taxon>
        <taxon>Bacillota</taxon>
        <taxon>Clostridia</taxon>
        <taxon>Eubacteriales</taxon>
        <taxon>Clostridiales Family XVII. Incertae Sedis</taxon>
        <taxon>Sulfobacillus</taxon>
    </lineage>
</organism>
<feature type="transmembrane region" description="Helical" evidence="7">
    <location>
        <begin position="20"/>
        <end position="38"/>
    </location>
</feature>
<evidence type="ECO:0000256" key="3">
    <source>
        <dbReference type="ARBA" id="ARBA00022692"/>
    </source>
</evidence>
<feature type="domain" description="RCK C-terminal" evidence="8">
    <location>
        <begin position="205"/>
        <end position="288"/>
    </location>
</feature>
<feature type="transmembrane region" description="Helical" evidence="7">
    <location>
        <begin position="446"/>
        <end position="465"/>
    </location>
</feature>
<dbReference type="EMBL" id="CP019454">
    <property type="protein sequence ID" value="AUW95514.1"/>
    <property type="molecule type" value="Genomic_DNA"/>
</dbReference>
<comment type="subcellular location">
    <subcellularLocation>
        <location evidence="1">Membrane</location>
        <topology evidence="1">Multi-pass membrane protein</topology>
    </subcellularLocation>
</comment>
<dbReference type="InterPro" id="IPR006037">
    <property type="entry name" value="RCK_C"/>
</dbReference>
<evidence type="ECO:0000313" key="9">
    <source>
        <dbReference type="EMBL" id="AUW95514.1"/>
    </source>
</evidence>
<gene>
    <name evidence="9" type="ORF">BXT84_09580</name>
</gene>
<accession>A0ABM6RVP1</accession>